<proteinExistence type="predicted"/>
<dbReference type="AlphaFoldDB" id="A0AAW2MLW0"/>
<sequence>MLKLLHSYSIVLNLDVIDFPTIEKLIDEWVAAIKIVITTLELGIENFIKLVELSLEGSVKIGLNNTPKDTKVNILSKDSKSAYSRSTRKAYQDTLHQRWICQRK</sequence>
<organism evidence="1">
    <name type="scientific">Sesamum angustifolium</name>
    <dbReference type="NCBI Taxonomy" id="2727405"/>
    <lineage>
        <taxon>Eukaryota</taxon>
        <taxon>Viridiplantae</taxon>
        <taxon>Streptophyta</taxon>
        <taxon>Embryophyta</taxon>
        <taxon>Tracheophyta</taxon>
        <taxon>Spermatophyta</taxon>
        <taxon>Magnoliopsida</taxon>
        <taxon>eudicotyledons</taxon>
        <taxon>Gunneridae</taxon>
        <taxon>Pentapetalae</taxon>
        <taxon>asterids</taxon>
        <taxon>lamiids</taxon>
        <taxon>Lamiales</taxon>
        <taxon>Pedaliaceae</taxon>
        <taxon>Sesamum</taxon>
    </lineage>
</organism>
<evidence type="ECO:0000313" key="1">
    <source>
        <dbReference type="EMBL" id="KAL0331783.1"/>
    </source>
</evidence>
<dbReference type="EMBL" id="JACGWK010000010">
    <property type="protein sequence ID" value="KAL0331783.1"/>
    <property type="molecule type" value="Genomic_DNA"/>
</dbReference>
<accession>A0AAW2MLW0</accession>
<name>A0AAW2MLW0_9LAMI</name>
<reference evidence="1" key="1">
    <citation type="submission" date="2020-06" db="EMBL/GenBank/DDBJ databases">
        <authorList>
            <person name="Li T."/>
            <person name="Hu X."/>
            <person name="Zhang T."/>
            <person name="Song X."/>
            <person name="Zhang H."/>
            <person name="Dai N."/>
            <person name="Sheng W."/>
            <person name="Hou X."/>
            <person name="Wei L."/>
        </authorList>
    </citation>
    <scope>NUCLEOTIDE SEQUENCE</scope>
    <source>
        <strain evidence="1">G01</strain>
        <tissue evidence="1">Leaf</tissue>
    </source>
</reference>
<protein>
    <submittedName>
        <fullName evidence="1">Uncharacterized protein</fullName>
    </submittedName>
</protein>
<reference evidence="1" key="2">
    <citation type="journal article" date="2024" name="Plant">
        <title>Genomic evolution and insights into agronomic trait innovations of Sesamum species.</title>
        <authorList>
            <person name="Miao H."/>
            <person name="Wang L."/>
            <person name="Qu L."/>
            <person name="Liu H."/>
            <person name="Sun Y."/>
            <person name="Le M."/>
            <person name="Wang Q."/>
            <person name="Wei S."/>
            <person name="Zheng Y."/>
            <person name="Lin W."/>
            <person name="Duan Y."/>
            <person name="Cao H."/>
            <person name="Xiong S."/>
            <person name="Wang X."/>
            <person name="Wei L."/>
            <person name="Li C."/>
            <person name="Ma Q."/>
            <person name="Ju M."/>
            <person name="Zhao R."/>
            <person name="Li G."/>
            <person name="Mu C."/>
            <person name="Tian Q."/>
            <person name="Mei H."/>
            <person name="Zhang T."/>
            <person name="Gao T."/>
            <person name="Zhang H."/>
        </authorList>
    </citation>
    <scope>NUCLEOTIDE SEQUENCE</scope>
    <source>
        <strain evidence="1">G01</strain>
    </source>
</reference>
<comment type="caution">
    <text evidence="1">The sequence shown here is derived from an EMBL/GenBank/DDBJ whole genome shotgun (WGS) entry which is preliminary data.</text>
</comment>
<gene>
    <name evidence="1" type="ORF">Sangu_1723800</name>
</gene>